<feature type="compositionally biased region" description="Basic and acidic residues" evidence="1">
    <location>
        <begin position="50"/>
        <end position="78"/>
    </location>
</feature>
<proteinExistence type="predicted"/>
<evidence type="ECO:0008006" key="3">
    <source>
        <dbReference type="Google" id="ProtNLM"/>
    </source>
</evidence>
<protein>
    <recommendedName>
        <fullName evidence="3">S1 motif domain-containing protein</fullName>
    </recommendedName>
</protein>
<evidence type="ECO:0000256" key="1">
    <source>
        <dbReference type="SAM" id="MobiDB-lite"/>
    </source>
</evidence>
<sequence length="78" mass="8754">MTGGFLSDPSTIIKIGDKLKVKIAGFNDNHQIKLSAPEFKAAHPGQPREAGSDTRAQFDRRPQFGKFDSRMGDRRPRR</sequence>
<name>A0A645I0C8_9ZZZZ</name>
<feature type="region of interest" description="Disordered" evidence="1">
    <location>
        <begin position="36"/>
        <end position="78"/>
    </location>
</feature>
<accession>A0A645I0C8</accession>
<reference evidence="2" key="1">
    <citation type="submission" date="2019-08" db="EMBL/GenBank/DDBJ databases">
        <authorList>
            <person name="Kucharzyk K."/>
            <person name="Murdoch R.W."/>
            <person name="Higgins S."/>
            <person name="Loffler F."/>
        </authorList>
    </citation>
    <scope>NUCLEOTIDE SEQUENCE</scope>
</reference>
<dbReference type="AlphaFoldDB" id="A0A645I0C8"/>
<comment type="caution">
    <text evidence="2">The sequence shown here is derived from an EMBL/GenBank/DDBJ whole genome shotgun (WGS) entry which is preliminary data.</text>
</comment>
<evidence type="ECO:0000313" key="2">
    <source>
        <dbReference type="EMBL" id="MPN44306.1"/>
    </source>
</evidence>
<organism evidence="2">
    <name type="scientific">bioreactor metagenome</name>
    <dbReference type="NCBI Taxonomy" id="1076179"/>
    <lineage>
        <taxon>unclassified sequences</taxon>
        <taxon>metagenomes</taxon>
        <taxon>ecological metagenomes</taxon>
    </lineage>
</organism>
<dbReference type="EMBL" id="VSSQ01103329">
    <property type="protein sequence ID" value="MPN44306.1"/>
    <property type="molecule type" value="Genomic_DNA"/>
</dbReference>
<gene>
    <name evidence="2" type="ORF">SDC9_191868</name>
</gene>